<dbReference type="Proteomes" id="UP000198521">
    <property type="component" value="Unassembled WGS sequence"/>
</dbReference>
<dbReference type="STRING" id="1038014.SAMN04487910_2808"/>
<keyword evidence="1" id="KW-0732">Signal</keyword>
<accession>A0A1H7RN37</accession>
<dbReference type="RefSeq" id="WP_091409578.1">
    <property type="nucleotide sequence ID" value="NZ_FOAB01000005.1"/>
</dbReference>
<name>A0A1H7RN37_AQUAM</name>
<reference evidence="2 3" key="1">
    <citation type="submission" date="2016-10" db="EMBL/GenBank/DDBJ databases">
        <authorList>
            <person name="de Groot N.N."/>
        </authorList>
    </citation>
    <scope>NUCLEOTIDE SEQUENCE [LARGE SCALE GENOMIC DNA]</scope>
    <source>
        <strain evidence="2 3">DSM 25232</strain>
    </source>
</reference>
<proteinExistence type="predicted"/>
<dbReference type="OrthoDB" id="1158671at2"/>
<feature type="signal peptide" evidence="1">
    <location>
        <begin position="1"/>
        <end position="22"/>
    </location>
</feature>
<dbReference type="AlphaFoldDB" id="A0A1H7RN37"/>
<keyword evidence="3" id="KW-1185">Reference proteome</keyword>
<evidence type="ECO:0000313" key="2">
    <source>
        <dbReference type="EMBL" id="SEL61710.1"/>
    </source>
</evidence>
<organism evidence="2 3">
    <name type="scientific">Aquimarina amphilecti</name>
    <dbReference type="NCBI Taxonomy" id="1038014"/>
    <lineage>
        <taxon>Bacteria</taxon>
        <taxon>Pseudomonadati</taxon>
        <taxon>Bacteroidota</taxon>
        <taxon>Flavobacteriia</taxon>
        <taxon>Flavobacteriales</taxon>
        <taxon>Flavobacteriaceae</taxon>
        <taxon>Aquimarina</taxon>
    </lineage>
</organism>
<evidence type="ECO:0000256" key="1">
    <source>
        <dbReference type="SAM" id="SignalP"/>
    </source>
</evidence>
<sequence>MKKITLVLIIIFICNNANVAYANDKEPIKKLLMDYINKINDLERGAKKNSVLYLFDEKYSGNTVYVNLSGALVRKDYDKKNISSQLDDIINDDNYSFKLTLDKIVFQNQKENAGIISAVVNFESFIDKKLAEKGTMLMDLVGVKIDERWKIVQNNMVRVSEAKDIGECVCYMYGNGDTKFVTEVYFPAGLEYDQKLESFQITKKDGLRVIKSHSDEFSWKGNGGVYYKGKTIGNTKDPKKAIQAAVKKLYKDSCVDVIFN</sequence>
<dbReference type="EMBL" id="FOAB01000005">
    <property type="protein sequence ID" value="SEL61710.1"/>
    <property type="molecule type" value="Genomic_DNA"/>
</dbReference>
<feature type="chain" id="PRO_5011766048" description="SnoaL-like domain-containing protein" evidence="1">
    <location>
        <begin position="23"/>
        <end position="260"/>
    </location>
</feature>
<evidence type="ECO:0008006" key="4">
    <source>
        <dbReference type="Google" id="ProtNLM"/>
    </source>
</evidence>
<protein>
    <recommendedName>
        <fullName evidence="4">SnoaL-like domain-containing protein</fullName>
    </recommendedName>
</protein>
<gene>
    <name evidence="2" type="ORF">SAMN04487910_2808</name>
</gene>
<evidence type="ECO:0000313" key="3">
    <source>
        <dbReference type="Proteomes" id="UP000198521"/>
    </source>
</evidence>